<evidence type="ECO:0000256" key="4">
    <source>
        <dbReference type="ARBA" id="ARBA00022833"/>
    </source>
</evidence>
<dbReference type="PRINTS" id="PR00405">
    <property type="entry name" value="REVINTRACTNG"/>
</dbReference>
<feature type="compositionally biased region" description="Acidic residues" evidence="6">
    <location>
        <begin position="286"/>
        <end position="334"/>
    </location>
</feature>
<dbReference type="PANTHER" id="PTHR46395:SF1">
    <property type="entry name" value="ADP-RIBOSYLATION FACTOR GTPASE-ACTIVATING PROTEIN 1"/>
    <property type="match status" value="1"/>
</dbReference>
<dbReference type="AlphaFoldDB" id="A0AB34JXT0"/>
<dbReference type="GO" id="GO:0000139">
    <property type="term" value="C:Golgi membrane"/>
    <property type="evidence" value="ECO:0007669"/>
    <property type="project" value="TreeGrafter"/>
</dbReference>
<dbReference type="Pfam" id="PF01412">
    <property type="entry name" value="ArfGap"/>
    <property type="match status" value="1"/>
</dbReference>
<keyword evidence="2" id="KW-0479">Metal-binding</keyword>
<evidence type="ECO:0000259" key="7">
    <source>
        <dbReference type="PROSITE" id="PS50115"/>
    </source>
</evidence>
<protein>
    <recommendedName>
        <fullName evidence="7">Arf-GAP domain-containing protein</fullName>
    </recommendedName>
</protein>
<evidence type="ECO:0000313" key="8">
    <source>
        <dbReference type="EMBL" id="KAL1527114.1"/>
    </source>
</evidence>
<evidence type="ECO:0000256" key="6">
    <source>
        <dbReference type="SAM" id="MobiDB-lite"/>
    </source>
</evidence>
<dbReference type="PROSITE" id="PS50115">
    <property type="entry name" value="ARFGAP"/>
    <property type="match status" value="1"/>
</dbReference>
<evidence type="ECO:0000256" key="3">
    <source>
        <dbReference type="ARBA" id="ARBA00022771"/>
    </source>
</evidence>
<dbReference type="GO" id="GO:0005096">
    <property type="term" value="F:GTPase activator activity"/>
    <property type="evidence" value="ECO:0007669"/>
    <property type="project" value="UniProtKB-KW"/>
</dbReference>
<keyword evidence="1" id="KW-0343">GTPase activation</keyword>
<feature type="compositionally biased region" description="Acidic residues" evidence="6">
    <location>
        <begin position="240"/>
        <end position="253"/>
    </location>
</feature>
<reference evidence="8 9" key="1">
    <citation type="journal article" date="2024" name="Science">
        <title>Giant polyketide synthase enzymes in the biosynthesis of giant marine polyether toxins.</title>
        <authorList>
            <person name="Fallon T.R."/>
            <person name="Shende V.V."/>
            <person name="Wierzbicki I.H."/>
            <person name="Pendleton A.L."/>
            <person name="Watervoot N.F."/>
            <person name="Auber R.P."/>
            <person name="Gonzalez D.J."/>
            <person name="Wisecaver J.H."/>
            <person name="Moore B.S."/>
        </authorList>
    </citation>
    <scope>NUCLEOTIDE SEQUENCE [LARGE SCALE GENOMIC DNA]</scope>
    <source>
        <strain evidence="8 9">12B1</strain>
    </source>
</reference>
<dbReference type="EMBL" id="JBGBPQ010000003">
    <property type="protein sequence ID" value="KAL1527114.1"/>
    <property type="molecule type" value="Genomic_DNA"/>
</dbReference>
<dbReference type="SUPFAM" id="SSF57863">
    <property type="entry name" value="ArfGap/RecO-like zinc finger"/>
    <property type="match status" value="1"/>
</dbReference>
<feature type="domain" description="Arf-GAP" evidence="7">
    <location>
        <begin position="335"/>
        <end position="417"/>
    </location>
</feature>
<dbReference type="Proteomes" id="UP001515480">
    <property type="component" value="Unassembled WGS sequence"/>
</dbReference>
<dbReference type="InterPro" id="IPR037278">
    <property type="entry name" value="ARFGAP/RecO"/>
</dbReference>
<keyword evidence="4" id="KW-0862">Zinc</keyword>
<comment type="caution">
    <text evidence="8">The sequence shown here is derived from an EMBL/GenBank/DDBJ whole genome shotgun (WGS) entry which is preliminary data.</text>
</comment>
<keyword evidence="9" id="KW-1185">Reference proteome</keyword>
<feature type="region of interest" description="Disordered" evidence="6">
    <location>
        <begin position="174"/>
        <end position="209"/>
    </location>
</feature>
<keyword evidence="3 5" id="KW-0863">Zinc-finger</keyword>
<gene>
    <name evidence="8" type="ORF">AB1Y20_015796</name>
</gene>
<feature type="region of interest" description="Disordered" evidence="6">
    <location>
        <begin position="281"/>
        <end position="337"/>
    </location>
</feature>
<evidence type="ECO:0000313" key="9">
    <source>
        <dbReference type="Proteomes" id="UP001515480"/>
    </source>
</evidence>
<feature type="region of interest" description="Disordered" evidence="6">
    <location>
        <begin position="235"/>
        <end position="268"/>
    </location>
</feature>
<name>A0AB34JXT0_PRYPA</name>
<sequence length="488" mass="53386">MEVRRAAEAEAEWQAELDRQEEELLRRRAARGASALDDEPLLGIDHLRLDGFLGASADKKARVHTSLHAPLHDAPTAARPSLMDSADLLPAAPATRVGGALDLESLLGPSADDTPPLQHAPPLPHAAYDAPPQWDGGGGGAAAAPPKKLSASELAVARVKAMEEARQLAEARAREEEIAWEEEERRLREEERERREERETRLAAEHAAHLAEKEAAELARLDALEAAQLLAEEARRLAEEEMAEGGGAEESEDERAAPAGRTPAQQREGDALLDALGRAAKLEPEPIVDDEEGEEGEGEGEGEGEEEGEEEEEEGEEGREEEGEEEEEEEEEDGKPDVERIMQMEGNDSCFDCGNDTKTDPWTSLSHGTIICLACAEIHRSFGVHVSPIRSLRFDYLGQKDISALLRTGNTRMQRFLAGERIGVPRHVWLALPLELRYHTPAADLYRRQLWAMLRGGLPEDALPNDLRRVRPPSGAAAAATPPGPHFL</sequence>
<accession>A0AB34JXT0</accession>
<dbReference type="GO" id="GO:0032012">
    <property type="term" value="P:regulation of ARF protein signal transduction"/>
    <property type="evidence" value="ECO:0007669"/>
    <property type="project" value="TreeGrafter"/>
</dbReference>
<dbReference type="InterPro" id="IPR038508">
    <property type="entry name" value="ArfGAP_dom_sf"/>
</dbReference>
<feature type="compositionally biased region" description="Low complexity" evidence="6">
    <location>
        <begin position="472"/>
        <end position="481"/>
    </location>
</feature>
<organism evidence="8 9">
    <name type="scientific">Prymnesium parvum</name>
    <name type="common">Toxic golden alga</name>
    <dbReference type="NCBI Taxonomy" id="97485"/>
    <lineage>
        <taxon>Eukaryota</taxon>
        <taxon>Haptista</taxon>
        <taxon>Haptophyta</taxon>
        <taxon>Prymnesiophyceae</taxon>
        <taxon>Prymnesiales</taxon>
        <taxon>Prymnesiaceae</taxon>
        <taxon>Prymnesium</taxon>
    </lineage>
</organism>
<dbReference type="PANTHER" id="PTHR46395">
    <property type="entry name" value="ADP-RIBOSYLATION FACTOR GTPASE-ACTIVATING PROTEIN 1"/>
    <property type="match status" value="1"/>
</dbReference>
<evidence type="ECO:0000256" key="5">
    <source>
        <dbReference type="PROSITE-ProRule" id="PRU00288"/>
    </source>
</evidence>
<feature type="region of interest" description="Disordered" evidence="6">
    <location>
        <begin position="464"/>
        <end position="488"/>
    </location>
</feature>
<dbReference type="InterPro" id="IPR001164">
    <property type="entry name" value="ArfGAP_dom"/>
</dbReference>
<dbReference type="SMART" id="SM00105">
    <property type="entry name" value="ArfGap"/>
    <property type="match status" value="1"/>
</dbReference>
<dbReference type="GO" id="GO:0030100">
    <property type="term" value="P:regulation of endocytosis"/>
    <property type="evidence" value="ECO:0007669"/>
    <property type="project" value="TreeGrafter"/>
</dbReference>
<proteinExistence type="predicted"/>
<dbReference type="GO" id="GO:0008270">
    <property type="term" value="F:zinc ion binding"/>
    <property type="evidence" value="ECO:0007669"/>
    <property type="project" value="UniProtKB-KW"/>
</dbReference>
<feature type="region of interest" description="Disordered" evidence="6">
    <location>
        <begin position="105"/>
        <end position="145"/>
    </location>
</feature>
<dbReference type="Gene3D" id="1.10.220.150">
    <property type="entry name" value="Arf GTPase activating protein"/>
    <property type="match status" value="1"/>
</dbReference>
<evidence type="ECO:0000256" key="1">
    <source>
        <dbReference type="ARBA" id="ARBA00022468"/>
    </source>
</evidence>
<evidence type="ECO:0000256" key="2">
    <source>
        <dbReference type="ARBA" id="ARBA00022723"/>
    </source>
</evidence>